<sequence>MLDLCRGEVRGTKAAANSCLLSHAGIAASDIAASDIATNSGCKHSGTHAAGQ</sequence>
<protein>
    <submittedName>
        <fullName evidence="1">Uncharacterized protein</fullName>
    </submittedName>
</protein>
<comment type="caution">
    <text evidence="1">The sequence shown here is derived from an EMBL/GenBank/DDBJ whole genome shotgun (WGS) entry which is preliminary data.</text>
</comment>
<dbReference type="EMBL" id="BLLF01003125">
    <property type="protein sequence ID" value="GFH26428.1"/>
    <property type="molecule type" value="Genomic_DNA"/>
</dbReference>
<evidence type="ECO:0000313" key="1">
    <source>
        <dbReference type="EMBL" id="GFH26428.1"/>
    </source>
</evidence>
<proteinExistence type="predicted"/>
<name>A0A6A0A3I9_HAELA</name>
<accession>A0A6A0A3I9</accession>
<organism evidence="1 2">
    <name type="scientific">Haematococcus lacustris</name>
    <name type="common">Green alga</name>
    <name type="synonym">Haematococcus pluvialis</name>
    <dbReference type="NCBI Taxonomy" id="44745"/>
    <lineage>
        <taxon>Eukaryota</taxon>
        <taxon>Viridiplantae</taxon>
        <taxon>Chlorophyta</taxon>
        <taxon>core chlorophytes</taxon>
        <taxon>Chlorophyceae</taxon>
        <taxon>CS clade</taxon>
        <taxon>Chlamydomonadales</taxon>
        <taxon>Haematococcaceae</taxon>
        <taxon>Haematococcus</taxon>
    </lineage>
</organism>
<reference evidence="1 2" key="1">
    <citation type="submission" date="2020-02" db="EMBL/GenBank/DDBJ databases">
        <title>Draft genome sequence of Haematococcus lacustris strain NIES-144.</title>
        <authorList>
            <person name="Morimoto D."/>
            <person name="Nakagawa S."/>
            <person name="Yoshida T."/>
            <person name="Sawayama S."/>
        </authorList>
    </citation>
    <scope>NUCLEOTIDE SEQUENCE [LARGE SCALE GENOMIC DNA]</scope>
    <source>
        <strain evidence="1 2">NIES-144</strain>
    </source>
</reference>
<feature type="non-terminal residue" evidence="1">
    <location>
        <position position="52"/>
    </location>
</feature>
<feature type="non-terminal residue" evidence="1">
    <location>
        <position position="1"/>
    </location>
</feature>
<gene>
    <name evidence="1" type="ORF">HaLaN_24575</name>
</gene>
<dbReference type="AlphaFoldDB" id="A0A6A0A3I9"/>
<dbReference type="Proteomes" id="UP000485058">
    <property type="component" value="Unassembled WGS sequence"/>
</dbReference>
<evidence type="ECO:0000313" key="2">
    <source>
        <dbReference type="Proteomes" id="UP000485058"/>
    </source>
</evidence>
<keyword evidence="2" id="KW-1185">Reference proteome</keyword>